<dbReference type="Proteomes" id="UP001143370">
    <property type="component" value="Unassembled WGS sequence"/>
</dbReference>
<organism evidence="1 2">
    <name type="scientific">Ancylobacter dichloromethanicus</name>
    <dbReference type="NCBI Taxonomy" id="518825"/>
    <lineage>
        <taxon>Bacteria</taxon>
        <taxon>Pseudomonadati</taxon>
        <taxon>Pseudomonadota</taxon>
        <taxon>Alphaproteobacteria</taxon>
        <taxon>Hyphomicrobiales</taxon>
        <taxon>Xanthobacteraceae</taxon>
        <taxon>Ancylobacter</taxon>
    </lineage>
</organism>
<evidence type="ECO:0000313" key="2">
    <source>
        <dbReference type="Proteomes" id="UP001143370"/>
    </source>
</evidence>
<dbReference type="AlphaFoldDB" id="A0A9W6JB54"/>
<dbReference type="RefSeq" id="WP_213369009.1">
    <property type="nucleotide sequence ID" value="NZ_BSFJ01000035.1"/>
</dbReference>
<keyword evidence="2" id="KW-1185">Reference proteome</keyword>
<proteinExistence type="predicted"/>
<accession>A0A9W6JB54</accession>
<protein>
    <submittedName>
        <fullName evidence="1">Uncharacterized protein</fullName>
    </submittedName>
</protein>
<evidence type="ECO:0000313" key="1">
    <source>
        <dbReference type="EMBL" id="GLK74251.1"/>
    </source>
</evidence>
<name>A0A9W6JB54_9HYPH</name>
<reference evidence="1" key="2">
    <citation type="submission" date="2023-01" db="EMBL/GenBank/DDBJ databases">
        <authorList>
            <person name="Sun Q."/>
            <person name="Evtushenko L."/>
        </authorList>
    </citation>
    <scope>NUCLEOTIDE SEQUENCE</scope>
    <source>
        <strain evidence="1">VKM B-2484</strain>
    </source>
</reference>
<comment type="caution">
    <text evidence="1">The sequence shown here is derived from an EMBL/GenBank/DDBJ whole genome shotgun (WGS) entry which is preliminary data.</text>
</comment>
<dbReference type="EMBL" id="BSFJ01000035">
    <property type="protein sequence ID" value="GLK74251.1"/>
    <property type="molecule type" value="Genomic_DNA"/>
</dbReference>
<reference evidence="1" key="1">
    <citation type="journal article" date="2014" name="Int. J. Syst. Evol. Microbiol.">
        <title>Complete genome sequence of Corynebacterium casei LMG S-19264T (=DSM 44701T), isolated from a smear-ripened cheese.</title>
        <authorList>
            <consortium name="US DOE Joint Genome Institute (JGI-PGF)"/>
            <person name="Walter F."/>
            <person name="Albersmeier A."/>
            <person name="Kalinowski J."/>
            <person name="Ruckert C."/>
        </authorList>
    </citation>
    <scope>NUCLEOTIDE SEQUENCE</scope>
    <source>
        <strain evidence="1">VKM B-2484</strain>
    </source>
</reference>
<sequence length="53" mass="5538">MGALVPFPKRWAQGQAPSVRVPSEGSAKVIILPVVQMVRPGVDGLAPATQEPC</sequence>
<gene>
    <name evidence="1" type="ORF">GCM10017643_43690</name>
</gene>